<sequence length="64" mass="7297">MSLLLKHFIDKSSPLFFQPLIWAMPHWEISPLMSSGGLLVFTFYFWTKLLGPANNIALVNMSTP</sequence>
<dbReference type="EMBL" id="GBRH01187505">
    <property type="protein sequence ID" value="JAE10391.1"/>
    <property type="molecule type" value="Transcribed_RNA"/>
</dbReference>
<name>A0A0A9FJT2_ARUDO</name>
<reference evidence="1" key="1">
    <citation type="submission" date="2014-09" db="EMBL/GenBank/DDBJ databases">
        <authorList>
            <person name="Magalhaes I.L.F."/>
            <person name="Oliveira U."/>
            <person name="Santos F.R."/>
            <person name="Vidigal T.H.D.A."/>
            <person name="Brescovit A.D."/>
            <person name="Santos A.J."/>
        </authorList>
    </citation>
    <scope>NUCLEOTIDE SEQUENCE</scope>
    <source>
        <tissue evidence="1">Shoot tissue taken approximately 20 cm above the soil surface</tissue>
    </source>
</reference>
<proteinExistence type="predicted"/>
<protein>
    <submittedName>
        <fullName evidence="1">Uncharacterized protein</fullName>
    </submittedName>
</protein>
<dbReference type="AlphaFoldDB" id="A0A0A9FJT2"/>
<organism evidence="1">
    <name type="scientific">Arundo donax</name>
    <name type="common">Giant reed</name>
    <name type="synonym">Donax arundinaceus</name>
    <dbReference type="NCBI Taxonomy" id="35708"/>
    <lineage>
        <taxon>Eukaryota</taxon>
        <taxon>Viridiplantae</taxon>
        <taxon>Streptophyta</taxon>
        <taxon>Embryophyta</taxon>
        <taxon>Tracheophyta</taxon>
        <taxon>Spermatophyta</taxon>
        <taxon>Magnoliopsida</taxon>
        <taxon>Liliopsida</taxon>
        <taxon>Poales</taxon>
        <taxon>Poaceae</taxon>
        <taxon>PACMAD clade</taxon>
        <taxon>Arundinoideae</taxon>
        <taxon>Arundineae</taxon>
        <taxon>Arundo</taxon>
    </lineage>
</organism>
<accession>A0A0A9FJT2</accession>
<evidence type="ECO:0000313" key="1">
    <source>
        <dbReference type="EMBL" id="JAE10391.1"/>
    </source>
</evidence>
<reference evidence="1" key="2">
    <citation type="journal article" date="2015" name="Data Brief">
        <title>Shoot transcriptome of the giant reed, Arundo donax.</title>
        <authorList>
            <person name="Barrero R.A."/>
            <person name="Guerrero F.D."/>
            <person name="Moolhuijzen P."/>
            <person name="Goolsby J.A."/>
            <person name="Tidwell J."/>
            <person name="Bellgard S.E."/>
            <person name="Bellgard M.I."/>
        </authorList>
    </citation>
    <scope>NUCLEOTIDE SEQUENCE</scope>
    <source>
        <tissue evidence="1">Shoot tissue taken approximately 20 cm above the soil surface</tissue>
    </source>
</reference>